<evidence type="ECO:0000313" key="4">
    <source>
        <dbReference type="Proteomes" id="UP000757435"/>
    </source>
</evidence>
<feature type="domain" description="Enoyl reductase (ER)" evidence="2">
    <location>
        <begin position="9"/>
        <end position="333"/>
    </location>
</feature>
<dbReference type="PANTHER" id="PTHR45033:SF2">
    <property type="entry name" value="ZINC-TYPE ALCOHOL DEHYDROGENASE-LIKE PROTEIN C1773.06C"/>
    <property type="match status" value="1"/>
</dbReference>
<reference evidence="3" key="2">
    <citation type="journal article" date="2022" name="Microbiol. Resour. Announc.">
        <title>Metagenome Sequencing to Explore Phylogenomics of Terrestrial Cyanobacteria.</title>
        <authorList>
            <person name="Ward R.D."/>
            <person name="Stajich J.E."/>
            <person name="Johansen J.R."/>
            <person name="Huntemann M."/>
            <person name="Clum A."/>
            <person name="Foster B."/>
            <person name="Foster B."/>
            <person name="Roux S."/>
            <person name="Palaniappan K."/>
            <person name="Varghese N."/>
            <person name="Mukherjee S."/>
            <person name="Reddy T.B.K."/>
            <person name="Daum C."/>
            <person name="Copeland A."/>
            <person name="Chen I.A."/>
            <person name="Ivanova N.N."/>
            <person name="Kyrpides N.C."/>
            <person name="Shapiro N."/>
            <person name="Eloe-Fadrosh E.A."/>
            <person name="Pietrasiak N."/>
        </authorList>
    </citation>
    <scope>NUCLEOTIDE SEQUENCE</scope>
    <source>
        <strain evidence="3">UHER 2000/2452</strain>
    </source>
</reference>
<evidence type="ECO:0000313" key="3">
    <source>
        <dbReference type="EMBL" id="MBW4658169.1"/>
    </source>
</evidence>
<comment type="caution">
    <text evidence="3">The sequence shown here is derived from an EMBL/GenBank/DDBJ whole genome shotgun (WGS) entry which is preliminary data.</text>
</comment>
<gene>
    <name evidence="3" type="ORF">KME15_05810</name>
</gene>
<organism evidence="3 4">
    <name type="scientific">Drouetiella hepatica Uher 2000/2452</name>
    <dbReference type="NCBI Taxonomy" id="904376"/>
    <lineage>
        <taxon>Bacteria</taxon>
        <taxon>Bacillati</taxon>
        <taxon>Cyanobacteriota</taxon>
        <taxon>Cyanophyceae</taxon>
        <taxon>Oculatellales</taxon>
        <taxon>Oculatellaceae</taxon>
        <taxon>Drouetiella</taxon>
    </lineage>
</organism>
<accession>A0A951Q906</accession>
<dbReference type="EMBL" id="JAHHHD010000004">
    <property type="protein sequence ID" value="MBW4658169.1"/>
    <property type="molecule type" value="Genomic_DNA"/>
</dbReference>
<feature type="compositionally biased region" description="Basic and acidic residues" evidence="1">
    <location>
        <begin position="1"/>
        <end position="12"/>
    </location>
</feature>
<dbReference type="Gene3D" id="3.90.180.10">
    <property type="entry name" value="Medium-chain alcohol dehydrogenases, catalytic domain"/>
    <property type="match status" value="1"/>
</dbReference>
<feature type="region of interest" description="Disordered" evidence="1">
    <location>
        <begin position="1"/>
        <end position="21"/>
    </location>
</feature>
<evidence type="ECO:0000256" key="1">
    <source>
        <dbReference type="SAM" id="MobiDB-lite"/>
    </source>
</evidence>
<dbReference type="InterPro" id="IPR013149">
    <property type="entry name" value="ADH-like_C"/>
</dbReference>
<dbReference type="InterPro" id="IPR036291">
    <property type="entry name" value="NAD(P)-bd_dom_sf"/>
</dbReference>
<dbReference type="CDD" id="cd08276">
    <property type="entry name" value="MDR7"/>
    <property type="match status" value="1"/>
</dbReference>
<dbReference type="Proteomes" id="UP000757435">
    <property type="component" value="Unassembled WGS sequence"/>
</dbReference>
<dbReference type="SUPFAM" id="SSF50129">
    <property type="entry name" value="GroES-like"/>
    <property type="match status" value="1"/>
</dbReference>
<dbReference type="SMART" id="SM00829">
    <property type="entry name" value="PKS_ER"/>
    <property type="match status" value="1"/>
</dbReference>
<dbReference type="InterPro" id="IPR052711">
    <property type="entry name" value="Zinc_ADH-like"/>
</dbReference>
<dbReference type="AlphaFoldDB" id="A0A951Q906"/>
<name>A0A951Q906_9CYAN</name>
<dbReference type="Gene3D" id="3.40.50.720">
    <property type="entry name" value="NAD(P)-binding Rossmann-like Domain"/>
    <property type="match status" value="1"/>
</dbReference>
<reference evidence="3" key="1">
    <citation type="submission" date="2021-05" db="EMBL/GenBank/DDBJ databases">
        <authorList>
            <person name="Pietrasiak N."/>
            <person name="Ward R."/>
            <person name="Stajich J.E."/>
            <person name="Kurbessoian T."/>
        </authorList>
    </citation>
    <scope>NUCLEOTIDE SEQUENCE</scope>
    <source>
        <strain evidence="3">UHER 2000/2452</strain>
    </source>
</reference>
<protein>
    <submittedName>
        <fullName evidence="3">NAD(P)-dependent alcohol dehydrogenase</fullName>
    </submittedName>
</protein>
<dbReference type="GO" id="GO:0016491">
    <property type="term" value="F:oxidoreductase activity"/>
    <property type="evidence" value="ECO:0007669"/>
    <property type="project" value="InterPro"/>
</dbReference>
<proteinExistence type="predicted"/>
<dbReference type="Pfam" id="PF08240">
    <property type="entry name" value="ADH_N"/>
    <property type="match status" value="1"/>
</dbReference>
<dbReference type="SUPFAM" id="SSF51735">
    <property type="entry name" value="NAD(P)-binding Rossmann-fold domains"/>
    <property type="match status" value="1"/>
</dbReference>
<dbReference type="PANTHER" id="PTHR45033">
    <property type="match status" value="1"/>
</dbReference>
<evidence type="ECO:0000259" key="2">
    <source>
        <dbReference type="SMART" id="SM00829"/>
    </source>
</evidence>
<sequence length="337" mass="35950">MRAYELRNDRSDSPALLERSQPQPGFGQVLVKMRAASLNYRDLLVAKGSYGAKEFKPIVPLSDGSGEVVALGEGVTRVAVGDRVAGIFMQGFISGELTPEKSGSALGGAIDGVLAEYVVFDQQGLVKIPDFLSYEEAATLPCAAVTAWNALVVEGQLKAGETVLLLGTGGVSLFALQFAKMAGAKVILTSSSDEKLERARQLGADAGINYRTMPDWEEKVWALTDGRGVDHVVEVGGSATLSKSLRSVRYGGKIAMIGVLNGTTGEVNTSAILHKQVRVQGIYVGSRDMFEEMNRAIALHQIHPVIDRVFPFEEARSAMTYLESGSHFGKVVVGISG</sequence>
<dbReference type="InterPro" id="IPR013154">
    <property type="entry name" value="ADH-like_N"/>
</dbReference>
<dbReference type="InterPro" id="IPR020843">
    <property type="entry name" value="ER"/>
</dbReference>
<dbReference type="InterPro" id="IPR011032">
    <property type="entry name" value="GroES-like_sf"/>
</dbReference>
<dbReference type="Pfam" id="PF00107">
    <property type="entry name" value="ADH_zinc_N"/>
    <property type="match status" value="1"/>
</dbReference>